<evidence type="ECO:0000313" key="2">
    <source>
        <dbReference type="WBParaSite" id="PDA_v2.g23340.t1"/>
    </source>
</evidence>
<keyword evidence="1" id="KW-1185">Reference proteome</keyword>
<dbReference type="AlphaFoldDB" id="A0A914PX25"/>
<dbReference type="WBParaSite" id="PDA_v2.g23340.t1">
    <property type="protein sequence ID" value="PDA_v2.g23340.t1"/>
    <property type="gene ID" value="PDA_v2.g23340"/>
</dbReference>
<reference evidence="2" key="1">
    <citation type="submission" date="2022-11" db="UniProtKB">
        <authorList>
            <consortium name="WormBaseParasite"/>
        </authorList>
    </citation>
    <scope>IDENTIFICATION</scope>
</reference>
<proteinExistence type="predicted"/>
<accession>A0A914PX25</accession>
<dbReference type="Proteomes" id="UP000887578">
    <property type="component" value="Unplaced"/>
</dbReference>
<sequence length="101" mass="11624">MKKVMLFPVKNIEVPEEAVFDESDGNKSNKDENLVLVDKTDLMNLVVEENAVLDSLESVLDNQPKRYRRSFWKKLSGSLEKRFKENLPVAINAFIQRGGRN</sequence>
<protein>
    <submittedName>
        <fullName evidence="2">Uncharacterized protein</fullName>
    </submittedName>
</protein>
<organism evidence="1 2">
    <name type="scientific">Panagrolaimus davidi</name>
    <dbReference type="NCBI Taxonomy" id="227884"/>
    <lineage>
        <taxon>Eukaryota</taxon>
        <taxon>Metazoa</taxon>
        <taxon>Ecdysozoa</taxon>
        <taxon>Nematoda</taxon>
        <taxon>Chromadorea</taxon>
        <taxon>Rhabditida</taxon>
        <taxon>Tylenchina</taxon>
        <taxon>Panagrolaimomorpha</taxon>
        <taxon>Panagrolaimoidea</taxon>
        <taxon>Panagrolaimidae</taxon>
        <taxon>Panagrolaimus</taxon>
    </lineage>
</organism>
<evidence type="ECO:0000313" key="1">
    <source>
        <dbReference type="Proteomes" id="UP000887578"/>
    </source>
</evidence>
<name>A0A914PX25_9BILA</name>